<dbReference type="PANTHER" id="PTHR36441">
    <property type="entry name" value="HYPOTHETICAL CYTOSOLIC PROTEIN"/>
    <property type="match status" value="1"/>
</dbReference>
<organism evidence="1 2">
    <name type="scientific">Halanaerobium saccharolyticum</name>
    <dbReference type="NCBI Taxonomy" id="43595"/>
    <lineage>
        <taxon>Bacteria</taxon>
        <taxon>Bacillati</taxon>
        <taxon>Bacillota</taxon>
        <taxon>Clostridia</taxon>
        <taxon>Halanaerobiales</taxon>
        <taxon>Halanaerobiaceae</taxon>
        <taxon>Halanaerobium</taxon>
    </lineage>
</organism>
<dbReference type="InterPro" id="IPR036746">
    <property type="entry name" value="TT1725-like_sf"/>
</dbReference>
<dbReference type="Gene3D" id="3.30.70.1120">
    <property type="entry name" value="TT1725-like"/>
    <property type="match status" value="1"/>
</dbReference>
<evidence type="ECO:0000313" key="1">
    <source>
        <dbReference type="EMBL" id="TDO83412.1"/>
    </source>
</evidence>
<accession>A0A4R6LHQ3</accession>
<dbReference type="Proteomes" id="UP000295064">
    <property type="component" value="Unassembled WGS sequence"/>
</dbReference>
<evidence type="ECO:0008006" key="3">
    <source>
        <dbReference type="Google" id="ProtNLM"/>
    </source>
</evidence>
<dbReference type="OrthoDB" id="9809023at2"/>
<dbReference type="SUPFAM" id="SSF103007">
    <property type="entry name" value="Hypothetical protein TT1725"/>
    <property type="match status" value="1"/>
</dbReference>
<name>A0A4R6LHQ3_9FIRM</name>
<sequence>MLIASCEIKLYLPGAATLKDKRQIIKSLLQKSKNRFNLAAAEVDAQDYIQTAVLGVAAVGSDYNQLQSLMDKYLDFIESFPEFSLTDFEVTISR</sequence>
<dbReference type="EMBL" id="SNWX01000025">
    <property type="protein sequence ID" value="TDO83412.1"/>
    <property type="molecule type" value="Genomic_DNA"/>
</dbReference>
<dbReference type="InterPro" id="IPR007546">
    <property type="entry name" value="DUF503"/>
</dbReference>
<protein>
    <recommendedName>
        <fullName evidence="3">YlxP-like protein</fullName>
    </recommendedName>
</protein>
<dbReference type="Pfam" id="PF04456">
    <property type="entry name" value="DUF503"/>
    <property type="match status" value="1"/>
</dbReference>
<evidence type="ECO:0000313" key="2">
    <source>
        <dbReference type="Proteomes" id="UP000295064"/>
    </source>
</evidence>
<gene>
    <name evidence="1" type="ORF">DFR79_12542</name>
</gene>
<dbReference type="RefSeq" id="WP_133515820.1">
    <property type="nucleotide sequence ID" value="NZ_SNWX01000025.1"/>
</dbReference>
<dbReference type="AlphaFoldDB" id="A0A4R6LHQ3"/>
<dbReference type="PANTHER" id="PTHR36441:SF1">
    <property type="entry name" value="DUF503 DOMAIN-CONTAINING PROTEIN"/>
    <property type="match status" value="1"/>
</dbReference>
<reference evidence="1 2" key="1">
    <citation type="submission" date="2019-03" db="EMBL/GenBank/DDBJ databases">
        <title>Subsurface microbial communities from deep shales in Ohio and West Virginia, USA.</title>
        <authorList>
            <person name="Wrighton K."/>
        </authorList>
    </citation>
    <scope>NUCLEOTIDE SEQUENCE [LARGE SCALE GENOMIC DNA]</scope>
    <source>
        <strain evidence="1 2">MA284_T2</strain>
    </source>
</reference>
<proteinExistence type="predicted"/>
<comment type="caution">
    <text evidence="1">The sequence shown here is derived from an EMBL/GenBank/DDBJ whole genome shotgun (WGS) entry which is preliminary data.</text>
</comment>